<gene>
    <name evidence="1" type="ORF">XELAEV_18018881mg</name>
</gene>
<dbReference type="EMBL" id="CM004470">
    <property type="protein sequence ID" value="OCT90269.1"/>
    <property type="molecule type" value="Genomic_DNA"/>
</dbReference>
<sequence>MLFGEHHAPCIHAIGLNDGKAADSTPDVAELLSPAFLNWCRDTVSLSWRITGWTFFYHSIDPNPVSFGLHVFLALPVSNYKHGIMGVVVHSIL</sequence>
<accession>A0A974DE01</accession>
<organism evidence="1 2">
    <name type="scientific">Xenopus laevis</name>
    <name type="common">African clawed frog</name>
    <dbReference type="NCBI Taxonomy" id="8355"/>
    <lineage>
        <taxon>Eukaryota</taxon>
        <taxon>Metazoa</taxon>
        <taxon>Chordata</taxon>
        <taxon>Craniata</taxon>
        <taxon>Vertebrata</taxon>
        <taxon>Euteleostomi</taxon>
        <taxon>Amphibia</taxon>
        <taxon>Batrachia</taxon>
        <taxon>Anura</taxon>
        <taxon>Pipoidea</taxon>
        <taxon>Pipidae</taxon>
        <taxon>Xenopodinae</taxon>
        <taxon>Xenopus</taxon>
        <taxon>Xenopus</taxon>
    </lineage>
</organism>
<dbReference type="AlphaFoldDB" id="A0A974DE01"/>
<dbReference type="Proteomes" id="UP000694892">
    <property type="component" value="Chromosome 3L"/>
</dbReference>
<reference evidence="2" key="1">
    <citation type="journal article" date="2016" name="Nature">
        <title>Genome evolution in the allotetraploid frog Xenopus laevis.</title>
        <authorList>
            <person name="Session A.M."/>
            <person name="Uno Y."/>
            <person name="Kwon T."/>
            <person name="Chapman J.A."/>
            <person name="Toyoda A."/>
            <person name="Takahashi S."/>
            <person name="Fukui A."/>
            <person name="Hikosaka A."/>
            <person name="Suzuki A."/>
            <person name="Kondo M."/>
            <person name="van Heeringen S.J."/>
            <person name="Quigley I."/>
            <person name="Heinz S."/>
            <person name="Ogino H."/>
            <person name="Ochi H."/>
            <person name="Hellsten U."/>
            <person name="Lyons J.B."/>
            <person name="Simakov O."/>
            <person name="Putnam N."/>
            <person name="Stites J."/>
            <person name="Kuroki Y."/>
            <person name="Tanaka T."/>
            <person name="Michiue T."/>
            <person name="Watanabe M."/>
            <person name="Bogdanovic O."/>
            <person name="Lister R."/>
            <person name="Georgiou G."/>
            <person name="Paranjpe S.S."/>
            <person name="van Kruijsbergen I."/>
            <person name="Shu S."/>
            <person name="Carlson J."/>
            <person name="Kinoshita T."/>
            <person name="Ohta Y."/>
            <person name="Mawaribuchi S."/>
            <person name="Jenkins J."/>
            <person name="Grimwood J."/>
            <person name="Schmutz J."/>
            <person name="Mitros T."/>
            <person name="Mozaffari S.V."/>
            <person name="Suzuki Y."/>
            <person name="Haramoto Y."/>
            <person name="Yamamoto T.S."/>
            <person name="Takagi C."/>
            <person name="Heald R."/>
            <person name="Miller K."/>
            <person name="Haudenschild C."/>
            <person name="Kitzman J."/>
            <person name="Nakayama T."/>
            <person name="Izutsu Y."/>
            <person name="Robert J."/>
            <person name="Fortriede J."/>
            <person name="Burns K."/>
            <person name="Lotay V."/>
            <person name="Karimi K."/>
            <person name="Yasuoka Y."/>
            <person name="Dichmann D.S."/>
            <person name="Flajnik M.F."/>
            <person name="Houston D.W."/>
            <person name="Shendure J."/>
            <person name="DuPasquier L."/>
            <person name="Vize P.D."/>
            <person name="Zorn A.M."/>
            <person name="Ito M."/>
            <person name="Marcotte E.M."/>
            <person name="Wallingford J.B."/>
            <person name="Ito Y."/>
            <person name="Asashima M."/>
            <person name="Ueno N."/>
            <person name="Matsuda Y."/>
            <person name="Veenstra G.J."/>
            <person name="Fujiyama A."/>
            <person name="Harland R.M."/>
            <person name="Taira M."/>
            <person name="Rokhsar D.S."/>
        </authorList>
    </citation>
    <scope>NUCLEOTIDE SEQUENCE [LARGE SCALE GENOMIC DNA]</scope>
    <source>
        <strain evidence="2">J</strain>
    </source>
</reference>
<evidence type="ECO:0000313" key="2">
    <source>
        <dbReference type="Proteomes" id="UP000694892"/>
    </source>
</evidence>
<protein>
    <submittedName>
        <fullName evidence="1">Uncharacterized protein</fullName>
    </submittedName>
</protein>
<evidence type="ECO:0000313" key="1">
    <source>
        <dbReference type="EMBL" id="OCT90269.1"/>
    </source>
</evidence>
<name>A0A974DE01_XENLA</name>
<proteinExistence type="predicted"/>